<name>A0A949JJJ1_9ACTN</name>
<evidence type="ECO:0000313" key="2">
    <source>
        <dbReference type="EMBL" id="MBU7600627.1"/>
    </source>
</evidence>
<evidence type="ECO:0000313" key="3">
    <source>
        <dbReference type="Proteomes" id="UP000694501"/>
    </source>
</evidence>
<dbReference type="AlphaFoldDB" id="A0A949JJJ1"/>
<protein>
    <submittedName>
        <fullName evidence="2">EboA domain-containing protein</fullName>
    </submittedName>
</protein>
<feature type="region of interest" description="Disordered" evidence="1">
    <location>
        <begin position="189"/>
        <end position="254"/>
    </location>
</feature>
<dbReference type="EMBL" id="JAELVF020000004">
    <property type="protein sequence ID" value="MBU7600627.1"/>
    <property type="molecule type" value="Genomic_DNA"/>
</dbReference>
<dbReference type="Proteomes" id="UP000694501">
    <property type="component" value="Unassembled WGS sequence"/>
</dbReference>
<sequence>MTAADRDRLGALRSELDERAQDWLKRALAEPDRLEISFAAAKRACGAPHAVRVRVALLAEHRPPAARLAELYRRGNAAERLAVLEALPELAPDTDGSELVHDALRTNDPRLVAAALGPYGACCLAPHDWRQAVLKCLFVGIPLAEVHDLAPRAAGDDELARMLRDFAAERTAAGRTVPEDLHHLLELTSRPAPARPAPDRSALDHPATGRPVADHPVTDHPVTGRPSTVPSPVDGPAAPRPTAPGEQRPTGQEI</sequence>
<keyword evidence="3" id="KW-1185">Reference proteome</keyword>
<comment type="caution">
    <text evidence="2">The sequence shown here is derived from an EMBL/GenBank/DDBJ whole genome shotgun (WGS) entry which is preliminary data.</text>
</comment>
<proteinExistence type="predicted"/>
<evidence type="ECO:0000256" key="1">
    <source>
        <dbReference type="SAM" id="MobiDB-lite"/>
    </source>
</evidence>
<accession>A0A949JJJ1</accession>
<organism evidence="2 3">
    <name type="scientific">Streptomyces tardus</name>
    <dbReference type="NCBI Taxonomy" id="2780544"/>
    <lineage>
        <taxon>Bacteria</taxon>
        <taxon>Bacillati</taxon>
        <taxon>Actinomycetota</taxon>
        <taxon>Actinomycetes</taxon>
        <taxon>Kitasatosporales</taxon>
        <taxon>Streptomycetaceae</taxon>
        <taxon>Streptomyces</taxon>
    </lineage>
</organism>
<dbReference type="NCBIfam" id="NF035938">
    <property type="entry name" value="EboA_domain"/>
    <property type="match status" value="1"/>
</dbReference>
<gene>
    <name evidence="2" type="ORF">JGS22_024090</name>
</gene>
<dbReference type="RefSeq" id="WP_216815147.1">
    <property type="nucleotide sequence ID" value="NZ_JAELVF020000004.1"/>
</dbReference>
<dbReference type="InterPro" id="IPR047715">
    <property type="entry name" value="EboA_dom"/>
</dbReference>
<reference evidence="2" key="1">
    <citation type="submission" date="2021-06" db="EMBL/GenBank/DDBJ databases">
        <title>Sequencing of actinobacteria type strains.</title>
        <authorList>
            <person name="Nguyen G.-S."/>
            <person name="Wentzel A."/>
        </authorList>
    </citation>
    <scope>NUCLEOTIDE SEQUENCE</scope>
    <source>
        <strain evidence="2">P38-E01</strain>
    </source>
</reference>